<protein>
    <submittedName>
        <fullName evidence="1">Uncharacterized protein</fullName>
    </submittedName>
</protein>
<dbReference type="AlphaFoldDB" id="A0A6J4QP48"/>
<name>A0A6J4QP48_9ACTN</name>
<dbReference type="EMBL" id="CADCVE010000023">
    <property type="protein sequence ID" value="CAA9447755.1"/>
    <property type="molecule type" value="Genomic_DNA"/>
</dbReference>
<proteinExistence type="predicted"/>
<reference evidence="1" key="1">
    <citation type="submission" date="2020-02" db="EMBL/GenBank/DDBJ databases">
        <authorList>
            <person name="Meier V. D."/>
        </authorList>
    </citation>
    <scope>NUCLEOTIDE SEQUENCE</scope>
    <source>
        <strain evidence="1">AVDCRST_MAG28</strain>
    </source>
</reference>
<organism evidence="1">
    <name type="scientific">uncultured Rubrobacteraceae bacterium</name>
    <dbReference type="NCBI Taxonomy" id="349277"/>
    <lineage>
        <taxon>Bacteria</taxon>
        <taxon>Bacillati</taxon>
        <taxon>Actinomycetota</taxon>
        <taxon>Rubrobacteria</taxon>
        <taxon>Rubrobacterales</taxon>
        <taxon>Rubrobacteraceae</taxon>
        <taxon>environmental samples</taxon>
    </lineage>
</organism>
<sequence length="64" mass="6854">MGLGVVGDVEADKGPGTTELAYGVQNSDVGWVLRDQGRVARIYIVERGPERSSRSRGDCGTLFV</sequence>
<evidence type="ECO:0000313" key="1">
    <source>
        <dbReference type="EMBL" id="CAA9447755.1"/>
    </source>
</evidence>
<gene>
    <name evidence="1" type="ORF">AVDCRST_MAG28-909</name>
</gene>
<accession>A0A6J4QP48</accession>